<name>A0ABW6X8J1_9ACTN</name>
<accession>A0ABW6X8J1</accession>
<protein>
    <submittedName>
        <fullName evidence="2">Uncharacterized protein</fullName>
    </submittedName>
</protein>
<keyword evidence="3" id="KW-1185">Reference proteome</keyword>
<dbReference type="Proteomes" id="UP001602322">
    <property type="component" value="Unassembled WGS sequence"/>
</dbReference>
<evidence type="ECO:0000313" key="2">
    <source>
        <dbReference type="EMBL" id="MFF5897716.1"/>
    </source>
</evidence>
<proteinExistence type="predicted"/>
<gene>
    <name evidence="2" type="ORF">ACFY8O_17510</name>
</gene>
<sequence>MSEESESVSVSVPEVRGVTPDRLLHAGGDDQPSAEDLVLASGRDVTPESLEWARRRLSEEGRSALDKRLP</sequence>
<reference evidence="2 3" key="1">
    <citation type="submission" date="2024-10" db="EMBL/GenBank/DDBJ databases">
        <title>The Natural Products Discovery Center: Release of the First 8490 Sequenced Strains for Exploring Actinobacteria Biosynthetic Diversity.</title>
        <authorList>
            <person name="Kalkreuter E."/>
            <person name="Kautsar S.A."/>
            <person name="Yang D."/>
            <person name="Bader C.D."/>
            <person name="Teijaro C.N."/>
            <person name="Fluegel L."/>
            <person name="Davis C.M."/>
            <person name="Simpson J.R."/>
            <person name="Lauterbach L."/>
            <person name="Steele A.D."/>
            <person name="Gui C."/>
            <person name="Meng S."/>
            <person name="Li G."/>
            <person name="Viehrig K."/>
            <person name="Ye F."/>
            <person name="Su P."/>
            <person name="Kiefer A.F."/>
            <person name="Nichols A."/>
            <person name="Cepeda A.J."/>
            <person name="Yan W."/>
            <person name="Fan B."/>
            <person name="Jiang Y."/>
            <person name="Adhikari A."/>
            <person name="Zheng C.-J."/>
            <person name="Schuster L."/>
            <person name="Cowan T.M."/>
            <person name="Smanski M.J."/>
            <person name="Chevrette M.G."/>
            <person name="De Carvalho L.P.S."/>
            <person name="Shen B."/>
        </authorList>
    </citation>
    <scope>NUCLEOTIDE SEQUENCE [LARGE SCALE GENOMIC DNA]</scope>
    <source>
        <strain evidence="2 3">NPDC012540</strain>
    </source>
</reference>
<dbReference type="RefSeq" id="WP_145807504.1">
    <property type="nucleotide sequence ID" value="NZ_JBIBEG010000004.1"/>
</dbReference>
<evidence type="ECO:0000313" key="3">
    <source>
        <dbReference type="Proteomes" id="UP001602322"/>
    </source>
</evidence>
<evidence type="ECO:0000256" key="1">
    <source>
        <dbReference type="SAM" id="MobiDB-lite"/>
    </source>
</evidence>
<comment type="caution">
    <text evidence="2">The sequence shown here is derived from an EMBL/GenBank/DDBJ whole genome shotgun (WGS) entry which is preliminary data.</text>
</comment>
<dbReference type="EMBL" id="JBIBEG010000004">
    <property type="protein sequence ID" value="MFF5897716.1"/>
    <property type="molecule type" value="Genomic_DNA"/>
</dbReference>
<organism evidence="2 3">
    <name type="scientific">Streptomyces argenteolus</name>
    <dbReference type="NCBI Taxonomy" id="67274"/>
    <lineage>
        <taxon>Bacteria</taxon>
        <taxon>Bacillati</taxon>
        <taxon>Actinomycetota</taxon>
        <taxon>Actinomycetes</taxon>
        <taxon>Kitasatosporales</taxon>
        <taxon>Streptomycetaceae</taxon>
        <taxon>Streptomyces</taxon>
    </lineage>
</organism>
<feature type="region of interest" description="Disordered" evidence="1">
    <location>
        <begin position="1"/>
        <end position="35"/>
    </location>
</feature>